<feature type="compositionally biased region" description="Low complexity" evidence="6">
    <location>
        <begin position="106"/>
        <end position="118"/>
    </location>
</feature>
<dbReference type="GO" id="GO:0003713">
    <property type="term" value="F:transcription coactivator activity"/>
    <property type="evidence" value="ECO:0007669"/>
    <property type="project" value="TreeGrafter"/>
</dbReference>
<keyword evidence="3" id="KW-0805">Transcription regulation</keyword>
<feature type="compositionally biased region" description="Basic and acidic residues" evidence="6">
    <location>
        <begin position="46"/>
        <end position="70"/>
    </location>
</feature>
<sequence>MPTRSYAQSILQLISSTSYPSLPPLEELEALRAALLASADVPLLEDPNRRRRDAEKKDEERERAALESNRKLGVGLEAVQHRGSLNLGGGSKGSPGVKVKRERDSLSPAPSDLSDALAQLHQTPQTVTYGGQKKKKKRVADSDDEMKDRLSSPPYQSTTSGLKLKLSSQKPRPDPSPTPSNSTAAVSVTVGASLDFSLPVQPQRPLVPNRPGVKKPPKPGPKRQNEVNEDFSNVKAPSQVAFPTFWSGVEPYLREIREDDLALLNFKADAPESYEVPPRGRHYTEVWDEEDGLPPGTTPRLFVPSMRHSHGRGPGGLAVPHFVPSAEMKDETLVDEQRGLGGLTERIVAAFIKDKKVAETNSAAENARREALRLGDVMEEEVRDVIKIDVVDMEERVKKELKMLNLLGEHEDFDPSKRDDDEITSSLRTCQRLLVKQSALNEARKSRLSDIAKHRLAYAEYSSALEGIEKAIEAGWTKRVKKYGIAPRKTNNSKAESSTRPPVPETLKRLLAVRKQWTETVGKCMRELPRGEVVGMPEQSIYEGIGEGEGQGELDRDKDVNGGGQGDDMDEEGDVEDGL</sequence>
<keyword evidence="8" id="KW-1185">Reference proteome</keyword>
<dbReference type="Proteomes" id="UP000289152">
    <property type="component" value="Unassembled WGS sequence"/>
</dbReference>
<organism evidence="7 8">
    <name type="scientific">Tremella mesenterica</name>
    <name type="common">Jelly fungus</name>
    <dbReference type="NCBI Taxonomy" id="5217"/>
    <lineage>
        <taxon>Eukaryota</taxon>
        <taxon>Fungi</taxon>
        <taxon>Dikarya</taxon>
        <taxon>Basidiomycota</taxon>
        <taxon>Agaricomycotina</taxon>
        <taxon>Tremellomycetes</taxon>
        <taxon>Tremellales</taxon>
        <taxon>Tremellaceae</taxon>
        <taxon>Tremella</taxon>
    </lineage>
</organism>
<feature type="compositionally biased region" description="Basic residues" evidence="6">
    <location>
        <begin position="212"/>
        <end position="221"/>
    </location>
</feature>
<accession>A0A4Q1BFH6</accession>
<dbReference type="EMBL" id="SDIL01000206">
    <property type="protein sequence ID" value="RXK34723.1"/>
    <property type="molecule type" value="Genomic_DNA"/>
</dbReference>
<feature type="compositionally biased region" description="Acidic residues" evidence="6">
    <location>
        <begin position="567"/>
        <end position="579"/>
    </location>
</feature>
<feature type="region of interest" description="Disordered" evidence="6">
    <location>
        <begin position="540"/>
        <end position="579"/>
    </location>
</feature>
<evidence type="ECO:0000256" key="2">
    <source>
        <dbReference type="ARBA" id="ARBA00005330"/>
    </source>
</evidence>
<dbReference type="GO" id="GO:0005634">
    <property type="term" value="C:nucleus"/>
    <property type="evidence" value="ECO:0007669"/>
    <property type="project" value="UniProtKB-SubCell"/>
</dbReference>
<feature type="region of interest" description="Disordered" evidence="6">
    <location>
        <begin position="199"/>
        <end position="227"/>
    </location>
</feature>
<dbReference type="InParanoid" id="A0A4Q1BFH6"/>
<dbReference type="AlphaFoldDB" id="A0A4Q1BFH6"/>
<evidence type="ECO:0008006" key="9">
    <source>
        <dbReference type="Google" id="ProtNLM"/>
    </source>
</evidence>
<comment type="caution">
    <text evidence="7">The sequence shown here is derived from an EMBL/GenBank/DDBJ whole genome shotgun (WGS) entry which is preliminary data.</text>
</comment>
<feature type="compositionally biased region" description="Low complexity" evidence="6">
    <location>
        <begin position="156"/>
        <end position="170"/>
    </location>
</feature>
<comment type="subcellular location">
    <subcellularLocation>
        <location evidence="1">Nucleus</location>
    </subcellularLocation>
</comment>
<dbReference type="FunCoup" id="A0A4Q1BFH6">
    <property type="interactions" value="32"/>
</dbReference>
<dbReference type="GO" id="GO:0006357">
    <property type="term" value="P:regulation of transcription by RNA polymerase II"/>
    <property type="evidence" value="ECO:0007669"/>
    <property type="project" value="TreeGrafter"/>
</dbReference>
<name>A0A4Q1BFH6_TREME</name>
<evidence type="ECO:0000256" key="4">
    <source>
        <dbReference type="ARBA" id="ARBA00023163"/>
    </source>
</evidence>
<protein>
    <recommendedName>
        <fullName evidence="9">Transcriptional adapter 3</fullName>
    </recommendedName>
</protein>
<dbReference type="VEuPathDB" id="FungiDB:TREMEDRAFT_13632"/>
<dbReference type="PANTHER" id="PTHR13556:SF2">
    <property type="entry name" value="TRANSCRIPTIONAL ADAPTER 3"/>
    <property type="match status" value="1"/>
</dbReference>
<reference evidence="7 8" key="1">
    <citation type="submission" date="2016-06" db="EMBL/GenBank/DDBJ databases">
        <title>Evolution of pathogenesis and genome organization in the Tremellales.</title>
        <authorList>
            <person name="Cuomo C."/>
            <person name="Litvintseva A."/>
            <person name="Heitman J."/>
            <person name="Chen Y."/>
            <person name="Sun S."/>
            <person name="Springer D."/>
            <person name="Dromer F."/>
            <person name="Young S."/>
            <person name="Zeng Q."/>
            <person name="Chapman S."/>
            <person name="Gujja S."/>
            <person name="Saif S."/>
            <person name="Birren B."/>
        </authorList>
    </citation>
    <scope>NUCLEOTIDE SEQUENCE [LARGE SCALE GENOMIC DNA]</scope>
    <source>
        <strain evidence="7 8">ATCC 28783</strain>
    </source>
</reference>
<evidence type="ECO:0000313" key="8">
    <source>
        <dbReference type="Proteomes" id="UP000289152"/>
    </source>
</evidence>
<feature type="region of interest" description="Disordered" evidence="6">
    <location>
        <begin position="40"/>
        <end position="184"/>
    </location>
</feature>
<dbReference type="PANTHER" id="PTHR13556">
    <property type="entry name" value="TRANSCRIPTIONAL ADAPTER 3-RELATED"/>
    <property type="match status" value="1"/>
</dbReference>
<keyword evidence="5" id="KW-0539">Nucleus</keyword>
<evidence type="ECO:0000256" key="5">
    <source>
        <dbReference type="ARBA" id="ARBA00023242"/>
    </source>
</evidence>
<comment type="similarity">
    <text evidence="2">Belongs to the NGG1 family.</text>
</comment>
<dbReference type="OrthoDB" id="1232at2759"/>
<dbReference type="Pfam" id="PF10198">
    <property type="entry name" value="Ada3"/>
    <property type="match status" value="1"/>
</dbReference>
<evidence type="ECO:0000256" key="6">
    <source>
        <dbReference type="SAM" id="MobiDB-lite"/>
    </source>
</evidence>
<keyword evidence="4" id="KW-0804">Transcription</keyword>
<proteinExistence type="inferred from homology"/>
<dbReference type="InterPro" id="IPR019340">
    <property type="entry name" value="Histone_AcTrfase_su3"/>
</dbReference>
<evidence type="ECO:0000256" key="3">
    <source>
        <dbReference type="ARBA" id="ARBA00023015"/>
    </source>
</evidence>
<feature type="compositionally biased region" description="Polar residues" evidence="6">
    <location>
        <begin position="120"/>
        <end position="129"/>
    </location>
</feature>
<evidence type="ECO:0000256" key="1">
    <source>
        <dbReference type="ARBA" id="ARBA00004123"/>
    </source>
</evidence>
<evidence type="ECO:0000313" key="7">
    <source>
        <dbReference type="EMBL" id="RXK34723.1"/>
    </source>
</evidence>
<gene>
    <name evidence="7" type="ORF">M231_08021</name>
</gene>
<dbReference type="GO" id="GO:0000124">
    <property type="term" value="C:SAGA complex"/>
    <property type="evidence" value="ECO:0007669"/>
    <property type="project" value="TreeGrafter"/>
</dbReference>
<dbReference type="STRING" id="5217.A0A4Q1BFH6"/>